<dbReference type="Gene3D" id="1.10.510.10">
    <property type="entry name" value="Transferase(Phosphotransferase) domain 1"/>
    <property type="match status" value="1"/>
</dbReference>
<evidence type="ECO:0000313" key="6">
    <source>
        <dbReference type="EMBL" id="GMF14494.1"/>
    </source>
</evidence>
<feature type="compositionally biased region" description="Basic and acidic residues" evidence="4">
    <location>
        <begin position="562"/>
        <end position="581"/>
    </location>
</feature>
<dbReference type="InterPro" id="IPR011009">
    <property type="entry name" value="Kinase-like_dom_sf"/>
</dbReference>
<reference evidence="6" key="1">
    <citation type="submission" date="2023-04" db="EMBL/GenBank/DDBJ databases">
        <title>Phytophthora lilii NBRC 32176.</title>
        <authorList>
            <person name="Ichikawa N."/>
            <person name="Sato H."/>
            <person name="Tonouchi N."/>
        </authorList>
    </citation>
    <scope>NUCLEOTIDE SEQUENCE</scope>
    <source>
        <strain evidence="6">NBRC 32176</strain>
    </source>
</reference>
<dbReference type="EMBL" id="BSXW01000200">
    <property type="protein sequence ID" value="GMF14494.1"/>
    <property type="molecule type" value="Genomic_DNA"/>
</dbReference>
<feature type="compositionally biased region" description="Basic residues" evidence="4">
    <location>
        <begin position="582"/>
        <end position="592"/>
    </location>
</feature>
<dbReference type="Proteomes" id="UP001165083">
    <property type="component" value="Unassembled WGS sequence"/>
</dbReference>
<evidence type="ECO:0000256" key="4">
    <source>
        <dbReference type="SAM" id="MobiDB-lite"/>
    </source>
</evidence>
<evidence type="ECO:0000256" key="1">
    <source>
        <dbReference type="ARBA" id="ARBA00004340"/>
    </source>
</evidence>
<feature type="domain" description="Crinkler effector protein N-terminal" evidence="5">
    <location>
        <begin position="6"/>
        <end position="123"/>
    </location>
</feature>
<dbReference type="GO" id="GO:0043657">
    <property type="term" value="C:host cell"/>
    <property type="evidence" value="ECO:0007669"/>
    <property type="project" value="UniProtKB-SubCell"/>
</dbReference>
<sequence length="592" mass="65882">MVKFLLQCAIVGREGDSFEVEIDDGVKVSKLKEIVKAGSDGIITGPHPNLQLFLAKAEGCAWLDGAGAATVAVDEAGGVPVMRDDHGNRHEFVQMDPLLWIKNPKHFGENFQPGEGQIHVLVVVPDGGTGDRLEPRDSSNEWLSEFLTHRVKFASLPFVGSLEDFVAQPLPVKIRAKKKWLDKWGLSPALQDKLFVLDDTAPCMKLKTLIFGERSLSRVSNGQTKNSYILAWDLAFRCVLDVIFSQARIDRDSCNGSSTGTPRPDFLFMLDGVCVFRGEEKSPDVNISVPTEELRSNLVWGYGDVPYVFGYAASGLNTGLFALRRGENGDVTTIPIGAFNLDVHEHRFKVVLAILNMALLFQAIVDACPASGKDEFKKITRSSGVVLHLFPTQVKKVFPNNDSFERLSRLYGQMAAAGVPNVDRLIETQYNKNSMSFEPRGTIVKPSNRLELFGALRDVLQALVALHDLGWIHRDIRWSNPSSSGQHLSRSEHAPEIFVDNGTHTTAVEVWAVGFLIETVGTHVRWQDLVGRSAFYERLVAKDPAKRPSAEEALADLLVHEEEAKREQETDLKLQRGENSRRGRVRTRKRKH</sequence>
<protein>
    <submittedName>
        <fullName evidence="6">Unnamed protein product</fullName>
    </submittedName>
</protein>
<keyword evidence="3" id="KW-0964">Secreted</keyword>
<feature type="region of interest" description="Disordered" evidence="4">
    <location>
        <begin position="562"/>
        <end position="592"/>
    </location>
</feature>
<name>A0A9W6WRZ6_9STRA</name>
<dbReference type="InterPro" id="IPR045379">
    <property type="entry name" value="Crinkler_N"/>
</dbReference>
<dbReference type="Pfam" id="PF20147">
    <property type="entry name" value="Crinkler"/>
    <property type="match status" value="1"/>
</dbReference>
<comment type="subcellular location">
    <subcellularLocation>
        <location evidence="1">Host cell</location>
    </subcellularLocation>
    <subcellularLocation>
        <location evidence="2">Secreted</location>
    </subcellularLocation>
</comment>
<dbReference type="SUPFAM" id="SSF56112">
    <property type="entry name" value="Protein kinase-like (PK-like)"/>
    <property type="match status" value="1"/>
</dbReference>
<gene>
    <name evidence="6" type="ORF">Plil01_000477700</name>
</gene>
<evidence type="ECO:0000256" key="3">
    <source>
        <dbReference type="ARBA" id="ARBA00022525"/>
    </source>
</evidence>
<evidence type="ECO:0000256" key="2">
    <source>
        <dbReference type="ARBA" id="ARBA00004613"/>
    </source>
</evidence>
<dbReference type="OrthoDB" id="123727at2759"/>
<proteinExistence type="predicted"/>
<evidence type="ECO:0000259" key="5">
    <source>
        <dbReference type="Pfam" id="PF20147"/>
    </source>
</evidence>
<comment type="caution">
    <text evidence="6">The sequence shown here is derived from an EMBL/GenBank/DDBJ whole genome shotgun (WGS) entry which is preliminary data.</text>
</comment>
<organism evidence="6 7">
    <name type="scientific">Phytophthora lilii</name>
    <dbReference type="NCBI Taxonomy" id="2077276"/>
    <lineage>
        <taxon>Eukaryota</taxon>
        <taxon>Sar</taxon>
        <taxon>Stramenopiles</taxon>
        <taxon>Oomycota</taxon>
        <taxon>Peronosporomycetes</taxon>
        <taxon>Peronosporales</taxon>
        <taxon>Peronosporaceae</taxon>
        <taxon>Phytophthora</taxon>
    </lineage>
</organism>
<evidence type="ECO:0000313" key="7">
    <source>
        <dbReference type="Proteomes" id="UP001165083"/>
    </source>
</evidence>
<accession>A0A9W6WRZ6</accession>
<keyword evidence="7" id="KW-1185">Reference proteome</keyword>
<dbReference type="GO" id="GO:0005576">
    <property type="term" value="C:extracellular region"/>
    <property type="evidence" value="ECO:0007669"/>
    <property type="project" value="UniProtKB-SubCell"/>
</dbReference>
<dbReference type="AlphaFoldDB" id="A0A9W6WRZ6"/>